<keyword evidence="3" id="KW-1185">Reference proteome</keyword>
<dbReference type="AlphaFoldDB" id="A0A4D4L647"/>
<dbReference type="EMBL" id="BJHW01000001">
    <property type="protein sequence ID" value="GDY54018.1"/>
    <property type="molecule type" value="Genomic_DNA"/>
</dbReference>
<feature type="compositionally biased region" description="Gly residues" evidence="1">
    <location>
        <begin position="11"/>
        <end position="23"/>
    </location>
</feature>
<organism evidence="2 3">
    <name type="scientific">Streptomyces violaceusniger</name>
    <dbReference type="NCBI Taxonomy" id="68280"/>
    <lineage>
        <taxon>Bacteria</taxon>
        <taxon>Bacillati</taxon>
        <taxon>Actinomycetota</taxon>
        <taxon>Actinomycetes</taxon>
        <taxon>Kitasatosporales</taxon>
        <taxon>Streptomycetaceae</taxon>
        <taxon>Streptomyces</taxon>
        <taxon>Streptomyces violaceusniger group</taxon>
    </lineage>
</organism>
<reference evidence="2 3" key="1">
    <citation type="journal article" date="2020" name="Int. J. Syst. Evol. Microbiol.">
        <title>Reclassification of Streptomyces castelarensis and Streptomyces sporoclivatus as later heterotypic synonyms of Streptomyces antimycoticus.</title>
        <authorList>
            <person name="Komaki H."/>
            <person name="Tamura T."/>
        </authorList>
    </citation>
    <scope>NUCLEOTIDE SEQUENCE [LARGE SCALE GENOMIC DNA]</scope>
    <source>
        <strain evidence="2 3">NBRC 13459</strain>
    </source>
</reference>
<comment type="caution">
    <text evidence="2">The sequence shown here is derived from an EMBL/GenBank/DDBJ whole genome shotgun (WGS) entry which is preliminary data.</text>
</comment>
<accession>A0A4D4L647</accession>
<feature type="compositionally biased region" description="Basic and acidic residues" evidence="1">
    <location>
        <begin position="24"/>
        <end position="33"/>
    </location>
</feature>
<name>A0A4D4L647_STRVO</name>
<evidence type="ECO:0000256" key="1">
    <source>
        <dbReference type="SAM" id="MobiDB-lite"/>
    </source>
</evidence>
<evidence type="ECO:0000313" key="2">
    <source>
        <dbReference type="EMBL" id="GDY54018.1"/>
    </source>
</evidence>
<gene>
    <name evidence="2" type="ORF">SVIO_046410</name>
</gene>
<feature type="region of interest" description="Disordered" evidence="1">
    <location>
        <begin position="1"/>
        <end position="54"/>
    </location>
</feature>
<dbReference type="Proteomes" id="UP000301309">
    <property type="component" value="Unassembled WGS sequence"/>
</dbReference>
<proteinExistence type="predicted"/>
<protein>
    <submittedName>
        <fullName evidence="2">Uncharacterized protein</fullName>
    </submittedName>
</protein>
<evidence type="ECO:0000313" key="3">
    <source>
        <dbReference type="Proteomes" id="UP000301309"/>
    </source>
</evidence>
<sequence>MSDEPQLIDGGAAGTGDRPGTGDGNHDTPHRADGLTVGKPAKGRKGRPQRTGWRRLLPTWRMVLGASC</sequence>